<keyword evidence="2" id="KW-0722">Serine protease inhibitor</keyword>
<dbReference type="CDD" id="cd19941">
    <property type="entry name" value="TIL"/>
    <property type="match status" value="3"/>
</dbReference>
<dbReference type="SUPFAM" id="SSF57567">
    <property type="entry name" value="Serine protease inhibitors"/>
    <property type="match status" value="3"/>
</dbReference>
<dbReference type="OrthoDB" id="5836232at2759"/>
<proteinExistence type="predicted"/>
<evidence type="ECO:0000256" key="2">
    <source>
        <dbReference type="ARBA" id="ARBA00022900"/>
    </source>
</evidence>
<feature type="chain" id="PRO_5016595009" evidence="4">
    <location>
        <begin position="17"/>
        <end position="394"/>
    </location>
</feature>
<dbReference type="InterPro" id="IPR036084">
    <property type="entry name" value="Ser_inhib-like_sf"/>
</dbReference>
<keyword evidence="1" id="KW-0646">Protease inhibitor</keyword>
<keyword evidence="4" id="KW-0732">Signal</keyword>
<comment type="caution">
    <text evidence="6">The sequence shown here is derived from an EMBL/GenBank/DDBJ whole genome shotgun (WGS) entry which is preliminary data.</text>
</comment>
<reference evidence="6 7" key="1">
    <citation type="submission" date="2014-10" db="EMBL/GenBank/DDBJ databases">
        <title>Draft genome of the hookworm Ancylostoma caninum.</title>
        <authorList>
            <person name="Mitreva M."/>
        </authorList>
    </citation>
    <scope>NUCLEOTIDE SEQUENCE [LARGE SCALE GENOMIC DNA]</scope>
    <source>
        <strain evidence="6 7">Baltimore</strain>
    </source>
</reference>
<feature type="domain" description="TIL" evidence="5">
    <location>
        <begin position="197"/>
        <end position="246"/>
    </location>
</feature>
<evidence type="ECO:0000256" key="1">
    <source>
        <dbReference type="ARBA" id="ARBA00022690"/>
    </source>
</evidence>
<gene>
    <name evidence="6" type="ORF">ANCCAN_07264</name>
</gene>
<dbReference type="PANTHER" id="PTHR23259:SF69">
    <property type="entry name" value="GEO11767P1-RELATED"/>
    <property type="match status" value="1"/>
</dbReference>
<accession>A0A368GQT7</accession>
<evidence type="ECO:0000259" key="5">
    <source>
        <dbReference type="Pfam" id="PF01826"/>
    </source>
</evidence>
<name>A0A368GQT7_ANCCA</name>
<feature type="domain" description="TIL" evidence="5">
    <location>
        <begin position="71"/>
        <end position="125"/>
    </location>
</feature>
<evidence type="ECO:0000256" key="4">
    <source>
        <dbReference type="SAM" id="SignalP"/>
    </source>
</evidence>
<dbReference type="PANTHER" id="PTHR23259">
    <property type="entry name" value="RIDDLE"/>
    <property type="match status" value="1"/>
</dbReference>
<dbReference type="EMBL" id="JOJR01000074">
    <property type="protein sequence ID" value="RCN46726.1"/>
    <property type="molecule type" value="Genomic_DNA"/>
</dbReference>
<keyword evidence="7" id="KW-1185">Reference proteome</keyword>
<dbReference type="STRING" id="29170.A0A368GQT7"/>
<dbReference type="Gene3D" id="2.10.25.10">
    <property type="entry name" value="Laminin"/>
    <property type="match status" value="3"/>
</dbReference>
<dbReference type="Pfam" id="PF01826">
    <property type="entry name" value="TIL"/>
    <property type="match status" value="2"/>
</dbReference>
<dbReference type="AlphaFoldDB" id="A0A368GQT7"/>
<evidence type="ECO:0000313" key="7">
    <source>
        <dbReference type="Proteomes" id="UP000252519"/>
    </source>
</evidence>
<dbReference type="InterPro" id="IPR002919">
    <property type="entry name" value="TIL_dom"/>
</dbReference>
<evidence type="ECO:0000256" key="3">
    <source>
        <dbReference type="ARBA" id="ARBA00023157"/>
    </source>
</evidence>
<dbReference type="InterPro" id="IPR051368">
    <property type="entry name" value="SerProtInhib-TIL_Domain"/>
</dbReference>
<sequence>MLFRTSVFLMVTTIGALFLLLRLSSQTTLESSGDFPTPGDILAASEIATTGDILTSGDIAASGEYSMCRYCDDNEVMMECGPLCEPTCIVPNPECEEDCAVDVCRCKEGFIRSKPDGPCIEASACPPVPSEIYPDSCESVKCPEWTHCEVVDLPSNLFSLGTPPDLCIKSAGRTRVQEQIERRDLVALIGFFPAKYCPPNEEFKECGTACEPNCNNTNPQVCTAQCILNICQCKQGFFRNSAGNCVGSCYGEPCGENEQRLNSSSICEPTCDDREPICIMIAVQDVCRCVKGYIRQYANGPCIPARECPPPIPETCETKQCPPGTICQQDQGYCKSPPCPLPPPRCVRARNCDNIRCRPGYTCQMIVAPCLPDIQCPPPFPECVPIFSPDPRKG</sequence>
<evidence type="ECO:0000313" key="6">
    <source>
        <dbReference type="EMBL" id="RCN46726.1"/>
    </source>
</evidence>
<organism evidence="6 7">
    <name type="scientific">Ancylostoma caninum</name>
    <name type="common">Dog hookworm</name>
    <dbReference type="NCBI Taxonomy" id="29170"/>
    <lineage>
        <taxon>Eukaryota</taxon>
        <taxon>Metazoa</taxon>
        <taxon>Ecdysozoa</taxon>
        <taxon>Nematoda</taxon>
        <taxon>Chromadorea</taxon>
        <taxon>Rhabditida</taxon>
        <taxon>Rhabditina</taxon>
        <taxon>Rhabditomorpha</taxon>
        <taxon>Strongyloidea</taxon>
        <taxon>Ancylostomatidae</taxon>
        <taxon>Ancylostomatinae</taxon>
        <taxon>Ancylostoma</taxon>
    </lineage>
</organism>
<dbReference type="GO" id="GO:0004867">
    <property type="term" value="F:serine-type endopeptidase inhibitor activity"/>
    <property type="evidence" value="ECO:0007669"/>
    <property type="project" value="UniProtKB-KW"/>
</dbReference>
<dbReference type="Proteomes" id="UP000252519">
    <property type="component" value="Unassembled WGS sequence"/>
</dbReference>
<feature type="signal peptide" evidence="4">
    <location>
        <begin position="1"/>
        <end position="16"/>
    </location>
</feature>
<protein>
    <submittedName>
        <fullName evidence="6">Trypsin Inhibitor like cysteine rich domain protein</fullName>
    </submittedName>
</protein>
<keyword evidence="3" id="KW-1015">Disulfide bond</keyword>